<feature type="domain" description="SBP-type" evidence="11">
    <location>
        <begin position="78"/>
        <end position="155"/>
    </location>
</feature>
<dbReference type="SUPFAM" id="SSF103612">
    <property type="entry name" value="SBT domain"/>
    <property type="match status" value="1"/>
</dbReference>
<gene>
    <name evidence="12" type="ORF">SAY87_024128</name>
</gene>
<protein>
    <recommendedName>
        <fullName evidence="11">SBP-type domain-containing protein</fullName>
    </recommendedName>
</protein>
<dbReference type="FunFam" id="4.10.1100.10:FF:000001">
    <property type="entry name" value="Squamosa promoter-binding-like protein 14"/>
    <property type="match status" value="1"/>
</dbReference>
<keyword evidence="5" id="KW-0805">Transcription regulation</keyword>
<dbReference type="InterPro" id="IPR004333">
    <property type="entry name" value="SBP_dom"/>
</dbReference>
<name>A0AAN7L813_9MYRT</name>
<keyword evidence="4" id="KW-0862">Zinc</keyword>
<dbReference type="Proteomes" id="UP001345219">
    <property type="component" value="Chromosome 18"/>
</dbReference>
<dbReference type="GO" id="GO:0008270">
    <property type="term" value="F:zinc ion binding"/>
    <property type="evidence" value="ECO:0007669"/>
    <property type="project" value="UniProtKB-KW"/>
</dbReference>
<keyword evidence="6" id="KW-0238">DNA-binding</keyword>
<dbReference type="PANTHER" id="PTHR31251:SF191">
    <property type="entry name" value="SBP-TYPE DOMAIN-CONTAINING PROTEIN"/>
    <property type="match status" value="1"/>
</dbReference>
<dbReference type="PANTHER" id="PTHR31251">
    <property type="entry name" value="SQUAMOSA PROMOTER-BINDING-LIKE PROTEIN 4"/>
    <property type="match status" value="1"/>
</dbReference>
<evidence type="ECO:0000259" key="11">
    <source>
        <dbReference type="PROSITE" id="PS51141"/>
    </source>
</evidence>
<feature type="region of interest" description="Disordered" evidence="10">
    <location>
        <begin position="1"/>
        <end position="25"/>
    </location>
</feature>
<organism evidence="12 13">
    <name type="scientific">Trapa incisa</name>
    <dbReference type="NCBI Taxonomy" id="236973"/>
    <lineage>
        <taxon>Eukaryota</taxon>
        <taxon>Viridiplantae</taxon>
        <taxon>Streptophyta</taxon>
        <taxon>Embryophyta</taxon>
        <taxon>Tracheophyta</taxon>
        <taxon>Spermatophyta</taxon>
        <taxon>Magnoliopsida</taxon>
        <taxon>eudicotyledons</taxon>
        <taxon>Gunneridae</taxon>
        <taxon>Pentapetalae</taxon>
        <taxon>rosids</taxon>
        <taxon>malvids</taxon>
        <taxon>Myrtales</taxon>
        <taxon>Lythraceae</taxon>
        <taxon>Trapa</taxon>
    </lineage>
</organism>
<accession>A0AAN7L813</accession>
<dbReference type="InterPro" id="IPR044817">
    <property type="entry name" value="SBP-like"/>
</dbReference>
<comment type="subcellular location">
    <subcellularLocation>
        <location evidence="1">Nucleus</location>
    </subcellularLocation>
</comment>
<sequence>MEPGSIFRTDPASSPPPTASSSPLHHGLKIGRKIYFEQDHAAASLANPPPSMSGPPSSSKKGVRAAGTGGGAVQGALPPRCQVEGCKVDLSDAKAYYSRHKVCTMHSKSPRVIVGGIEQRFCQQCSRFHLLGEFDQIKRSCRRRLAGHNERRRKPPPGSLLASRYGRLSASVFENRSRSGSFMMDFTAYPRHIARNAWSSPLSTDGGPSNQMADHGKPSVHHHPWQCGTENPPMPSLFLQGSASNVRSSYTSHGIPPGGCYTGANPDSICALSLLSNQPWSSSRSQAPALSMNEMLTHQEPTTAAPHGASMNHFTNASGGFKVSDDTLVTPSDLGLTQISQHLDDHYSGELEPSQQRRRQYMQLDPQQMHWSL</sequence>
<dbReference type="Pfam" id="PF03110">
    <property type="entry name" value="SBP"/>
    <property type="match status" value="1"/>
</dbReference>
<feature type="region of interest" description="Disordered" evidence="10">
    <location>
        <begin position="41"/>
        <end position="74"/>
    </location>
</feature>
<dbReference type="EMBL" id="JAXIOK010000003">
    <property type="protein sequence ID" value="KAK4776167.1"/>
    <property type="molecule type" value="Genomic_DNA"/>
</dbReference>
<evidence type="ECO:0000256" key="6">
    <source>
        <dbReference type="ARBA" id="ARBA00023125"/>
    </source>
</evidence>
<evidence type="ECO:0000256" key="10">
    <source>
        <dbReference type="SAM" id="MobiDB-lite"/>
    </source>
</evidence>
<evidence type="ECO:0000256" key="3">
    <source>
        <dbReference type="ARBA" id="ARBA00022771"/>
    </source>
</evidence>
<evidence type="ECO:0000313" key="12">
    <source>
        <dbReference type="EMBL" id="KAK4776167.1"/>
    </source>
</evidence>
<evidence type="ECO:0000256" key="7">
    <source>
        <dbReference type="ARBA" id="ARBA00023163"/>
    </source>
</evidence>
<evidence type="ECO:0000313" key="13">
    <source>
        <dbReference type="Proteomes" id="UP001345219"/>
    </source>
</evidence>
<evidence type="ECO:0000256" key="8">
    <source>
        <dbReference type="ARBA" id="ARBA00023242"/>
    </source>
</evidence>
<reference evidence="12 13" key="1">
    <citation type="journal article" date="2023" name="Hortic Res">
        <title>Pangenome of water caltrop reveals structural variations and asymmetric subgenome divergence after allopolyploidization.</title>
        <authorList>
            <person name="Zhang X."/>
            <person name="Chen Y."/>
            <person name="Wang L."/>
            <person name="Yuan Y."/>
            <person name="Fang M."/>
            <person name="Shi L."/>
            <person name="Lu R."/>
            <person name="Comes H.P."/>
            <person name="Ma Y."/>
            <person name="Chen Y."/>
            <person name="Huang G."/>
            <person name="Zhou Y."/>
            <person name="Zheng Z."/>
            <person name="Qiu Y."/>
        </authorList>
    </citation>
    <scope>NUCLEOTIDE SEQUENCE [LARGE SCALE GENOMIC DNA]</scope>
    <source>
        <tissue evidence="12">Roots</tissue>
    </source>
</reference>
<evidence type="ECO:0000256" key="4">
    <source>
        <dbReference type="ARBA" id="ARBA00022833"/>
    </source>
</evidence>
<dbReference type="AlphaFoldDB" id="A0AAN7L813"/>
<dbReference type="GO" id="GO:0005634">
    <property type="term" value="C:nucleus"/>
    <property type="evidence" value="ECO:0007669"/>
    <property type="project" value="UniProtKB-SubCell"/>
</dbReference>
<dbReference type="InterPro" id="IPR036893">
    <property type="entry name" value="SBP_sf"/>
</dbReference>
<keyword evidence="7" id="KW-0804">Transcription</keyword>
<keyword evidence="13" id="KW-1185">Reference proteome</keyword>
<evidence type="ECO:0000256" key="5">
    <source>
        <dbReference type="ARBA" id="ARBA00023015"/>
    </source>
</evidence>
<dbReference type="PROSITE" id="PS51141">
    <property type="entry name" value="ZF_SBP"/>
    <property type="match status" value="1"/>
</dbReference>
<feature type="region of interest" description="Disordered" evidence="10">
    <location>
        <begin position="200"/>
        <end position="224"/>
    </location>
</feature>
<feature type="compositionally biased region" description="Polar residues" evidence="10">
    <location>
        <begin position="200"/>
        <end position="212"/>
    </location>
</feature>
<proteinExistence type="predicted"/>
<dbReference type="Gene3D" id="4.10.1100.10">
    <property type="entry name" value="Transcription factor, SBP-box domain"/>
    <property type="match status" value="1"/>
</dbReference>
<keyword evidence="3 9" id="KW-0863">Zinc-finger</keyword>
<dbReference type="GO" id="GO:0003677">
    <property type="term" value="F:DNA binding"/>
    <property type="evidence" value="ECO:0007669"/>
    <property type="project" value="UniProtKB-KW"/>
</dbReference>
<evidence type="ECO:0000256" key="2">
    <source>
        <dbReference type="ARBA" id="ARBA00022723"/>
    </source>
</evidence>
<comment type="caution">
    <text evidence="12">The sequence shown here is derived from an EMBL/GenBank/DDBJ whole genome shotgun (WGS) entry which is preliminary data.</text>
</comment>
<keyword evidence="8" id="KW-0539">Nucleus</keyword>
<keyword evidence="2" id="KW-0479">Metal-binding</keyword>
<evidence type="ECO:0000256" key="9">
    <source>
        <dbReference type="PROSITE-ProRule" id="PRU00470"/>
    </source>
</evidence>
<evidence type="ECO:0000256" key="1">
    <source>
        <dbReference type="ARBA" id="ARBA00004123"/>
    </source>
</evidence>